<evidence type="ECO:0000256" key="9">
    <source>
        <dbReference type="ARBA" id="ARBA00023004"/>
    </source>
</evidence>
<keyword evidence="10 13" id="KW-0503">Monooxygenase</keyword>
<evidence type="ECO:0000256" key="5">
    <source>
        <dbReference type="ARBA" id="ARBA00022692"/>
    </source>
</evidence>
<dbReference type="GO" id="GO:0016020">
    <property type="term" value="C:membrane"/>
    <property type="evidence" value="ECO:0007669"/>
    <property type="project" value="UniProtKB-SubCell"/>
</dbReference>
<reference evidence="15" key="1">
    <citation type="submission" date="2018-02" db="EMBL/GenBank/DDBJ databases">
        <title>Rhizophora mucronata_Transcriptome.</title>
        <authorList>
            <person name="Meera S.P."/>
            <person name="Sreeshan A."/>
            <person name="Augustine A."/>
        </authorList>
    </citation>
    <scope>NUCLEOTIDE SEQUENCE</scope>
    <source>
        <tissue evidence="15">Leaf</tissue>
    </source>
</reference>
<evidence type="ECO:0000256" key="11">
    <source>
        <dbReference type="ARBA" id="ARBA00023136"/>
    </source>
</evidence>
<dbReference type="InterPro" id="IPR001128">
    <property type="entry name" value="Cyt_P450"/>
</dbReference>
<evidence type="ECO:0000256" key="6">
    <source>
        <dbReference type="ARBA" id="ARBA00022723"/>
    </source>
</evidence>
<dbReference type="GO" id="GO:0020037">
    <property type="term" value="F:heme binding"/>
    <property type="evidence" value="ECO:0007669"/>
    <property type="project" value="InterPro"/>
</dbReference>
<keyword evidence="8 13" id="KW-0560">Oxidoreductase</keyword>
<evidence type="ECO:0000256" key="3">
    <source>
        <dbReference type="ARBA" id="ARBA00010617"/>
    </source>
</evidence>
<keyword evidence="11 14" id="KW-0472">Membrane</keyword>
<dbReference type="EMBL" id="GGEC01005191">
    <property type="protein sequence ID" value="MBW85674.1"/>
    <property type="molecule type" value="Transcribed_RNA"/>
</dbReference>
<evidence type="ECO:0000256" key="14">
    <source>
        <dbReference type="SAM" id="Phobius"/>
    </source>
</evidence>
<comment type="subcellular location">
    <subcellularLocation>
        <location evidence="2">Membrane</location>
        <topology evidence="2">Single-pass membrane protein</topology>
    </subcellularLocation>
</comment>
<dbReference type="GO" id="GO:0005506">
    <property type="term" value="F:iron ion binding"/>
    <property type="evidence" value="ECO:0007669"/>
    <property type="project" value="InterPro"/>
</dbReference>
<protein>
    <submittedName>
        <fullName evidence="15">Uncharacterized protein MANES_01G059800</fullName>
    </submittedName>
</protein>
<organism evidence="15">
    <name type="scientific">Rhizophora mucronata</name>
    <name type="common">Asiatic mangrove</name>
    <dbReference type="NCBI Taxonomy" id="61149"/>
    <lineage>
        <taxon>Eukaryota</taxon>
        <taxon>Viridiplantae</taxon>
        <taxon>Streptophyta</taxon>
        <taxon>Embryophyta</taxon>
        <taxon>Tracheophyta</taxon>
        <taxon>Spermatophyta</taxon>
        <taxon>Magnoliopsida</taxon>
        <taxon>eudicotyledons</taxon>
        <taxon>Gunneridae</taxon>
        <taxon>Pentapetalae</taxon>
        <taxon>rosids</taxon>
        <taxon>fabids</taxon>
        <taxon>Malpighiales</taxon>
        <taxon>Rhizophoraceae</taxon>
        <taxon>Rhizophora</taxon>
    </lineage>
</organism>
<keyword evidence="6 12" id="KW-0479">Metal-binding</keyword>
<dbReference type="Pfam" id="PF00067">
    <property type="entry name" value="p450"/>
    <property type="match status" value="1"/>
</dbReference>
<keyword evidence="5 14" id="KW-0812">Transmembrane</keyword>
<keyword evidence="7 14" id="KW-1133">Transmembrane helix</keyword>
<evidence type="ECO:0000313" key="15">
    <source>
        <dbReference type="EMBL" id="MBW85674.1"/>
    </source>
</evidence>
<dbReference type="PROSITE" id="PS00086">
    <property type="entry name" value="CYTOCHROME_P450"/>
    <property type="match status" value="1"/>
</dbReference>
<evidence type="ECO:0000256" key="4">
    <source>
        <dbReference type="ARBA" id="ARBA00022617"/>
    </source>
</evidence>
<dbReference type="GO" id="GO:0016705">
    <property type="term" value="F:oxidoreductase activity, acting on paired donors, with incorporation or reduction of molecular oxygen"/>
    <property type="evidence" value="ECO:0007669"/>
    <property type="project" value="InterPro"/>
</dbReference>
<dbReference type="GO" id="GO:0004497">
    <property type="term" value="F:monooxygenase activity"/>
    <property type="evidence" value="ECO:0007669"/>
    <property type="project" value="UniProtKB-KW"/>
</dbReference>
<dbReference type="PRINTS" id="PR00385">
    <property type="entry name" value="P450"/>
</dbReference>
<evidence type="ECO:0000256" key="13">
    <source>
        <dbReference type="RuleBase" id="RU000461"/>
    </source>
</evidence>
<feature type="binding site" description="axial binding residue" evidence="12">
    <location>
        <position position="466"/>
    </location>
    <ligand>
        <name>heme</name>
        <dbReference type="ChEBI" id="CHEBI:30413"/>
    </ligand>
    <ligandPart>
        <name>Fe</name>
        <dbReference type="ChEBI" id="CHEBI:18248"/>
    </ligandPart>
</feature>
<dbReference type="InterPro" id="IPR002401">
    <property type="entry name" value="Cyt_P450_E_grp-I"/>
</dbReference>
<feature type="transmembrane region" description="Helical" evidence="14">
    <location>
        <begin position="12"/>
        <end position="29"/>
    </location>
</feature>
<dbReference type="PANTHER" id="PTHR24296">
    <property type="entry name" value="CYTOCHROME P450"/>
    <property type="match status" value="1"/>
</dbReference>
<dbReference type="FunFam" id="1.10.630.10:FF:000044">
    <property type="entry name" value="Cytochrome P450"/>
    <property type="match status" value="1"/>
</dbReference>
<evidence type="ECO:0000256" key="7">
    <source>
        <dbReference type="ARBA" id="ARBA00022989"/>
    </source>
</evidence>
<dbReference type="SUPFAM" id="SSF48264">
    <property type="entry name" value="Cytochrome P450"/>
    <property type="match status" value="1"/>
</dbReference>
<dbReference type="Gene3D" id="1.10.630.10">
    <property type="entry name" value="Cytochrome P450"/>
    <property type="match status" value="1"/>
</dbReference>
<keyword evidence="4 12" id="KW-0349">Heme</keyword>
<dbReference type="CDD" id="cd11064">
    <property type="entry name" value="CYP86A"/>
    <property type="match status" value="1"/>
</dbReference>
<dbReference type="GO" id="GO:0006629">
    <property type="term" value="P:lipid metabolic process"/>
    <property type="evidence" value="ECO:0007669"/>
    <property type="project" value="UniProtKB-ARBA"/>
</dbReference>
<comment type="similarity">
    <text evidence="3 13">Belongs to the cytochrome P450 family.</text>
</comment>
<dbReference type="InterPro" id="IPR017972">
    <property type="entry name" value="Cyt_P450_CS"/>
</dbReference>
<sequence>MSMWSGMDTSTALMILSATVAYLVWWRFISRSLNGPRVWPLLGSLPCLVENSNRMHDWIADNLRACGGTYQTCICGIPFLARKQGLVTVTCDPENLEHILKARFDNYPKGPTWQAAFHDLLGDGIFNSDGDTWLFQRKTAALEFTTRTLRQAMARWVSRAIKHRFCPMLESAQLQGKPVDLQDLLLRLTFDNICGLAFGKDPQTLSPELPENGFAMAFDRATEATLQRVILPEIAWKLRKWLRLGMEPSMSRSLKHVETYLSDIIRTRKLELHDQQDSGLSGTAHDDLLSRFMKRKESYSGKFLQNVALNFILAGRDTSSVALSWFFWLVTQHPEVEKKILIEICTILMETRGNDTCKWLEEPLVFEEVDRLTYLKAALSETLRLYPSVPEDSKHVVSDDTLPSGVFVPAGSSITYSIYGAGRMKSVWGLDCLEFKPERWLSRDGKKLEAHDSYKFVAFNAGPRICLGKDLAYLQMKSIAAAVLLRHRLTVVPGHRVEQKMSLTLFMKYGLLVDVHPRDLQPILEDMGKISGKGNDGKIQLAATVA</sequence>
<keyword evidence="9 12" id="KW-0408">Iron</keyword>
<evidence type="ECO:0000256" key="2">
    <source>
        <dbReference type="ARBA" id="ARBA00004167"/>
    </source>
</evidence>
<comment type="cofactor">
    <cofactor evidence="1 12">
        <name>heme</name>
        <dbReference type="ChEBI" id="CHEBI:30413"/>
    </cofactor>
</comment>
<dbReference type="PRINTS" id="PR00463">
    <property type="entry name" value="EP450I"/>
</dbReference>
<evidence type="ECO:0000256" key="12">
    <source>
        <dbReference type="PIRSR" id="PIRSR602401-1"/>
    </source>
</evidence>
<evidence type="ECO:0000256" key="10">
    <source>
        <dbReference type="ARBA" id="ARBA00023033"/>
    </source>
</evidence>
<proteinExistence type="inferred from homology"/>
<dbReference type="InterPro" id="IPR036396">
    <property type="entry name" value="Cyt_P450_sf"/>
</dbReference>
<evidence type="ECO:0000256" key="8">
    <source>
        <dbReference type="ARBA" id="ARBA00023002"/>
    </source>
</evidence>
<accession>A0A2P2IWT4</accession>
<name>A0A2P2IWT4_RHIMU</name>
<dbReference type="AlphaFoldDB" id="A0A2P2IWT4"/>
<evidence type="ECO:0000256" key="1">
    <source>
        <dbReference type="ARBA" id="ARBA00001971"/>
    </source>
</evidence>